<proteinExistence type="predicted"/>
<dbReference type="Proteomes" id="UP000221020">
    <property type="component" value="Unassembled WGS sequence"/>
</dbReference>
<evidence type="ECO:0000256" key="1">
    <source>
        <dbReference type="SAM" id="Phobius"/>
    </source>
</evidence>
<keyword evidence="1" id="KW-0472">Membrane</keyword>
<evidence type="ECO:0000313" key="3">
    <source>
        <dbReference type="Proteomes" id="UP000221020"/>
    </source>
</evidence>
<evidence type="ECO:0000313" key="2">
    <source>
        <dbReference type="EMBL" id="PED80263.1"/>
    </source>
</evidence>
<comment type="caution">
    <text evidence="2">The sequence shown here is derived from an EMBL/GenBank/DDBJ whole genome shotgun (WGS) entry which is preliminary data.</text>
</comment>
<feature type="transmembrane region" description="Helical" evidence="1">
    <location>
        <begin position="7"/>
        <end position="32"/>
    </location>
</feature>
<reference evidence="2 3" key="1">
    <citation type="submission" date="2017-09" db="EMBL/GenBank/DDBJ databases">
        <title>Large-scale bioinformatics analysis of Bacillus genomes uncovers conserved roles of natural products in bacterial physiology.</title>
        <authorList>
            <consortium name="Agbiome Team Llc"/>
            <person name="Bleich R.M."/>
            <person name="Grubbs K.J."/>
            <person name="Santa Maria K.C."/>
            <person name="Allen S.E."/>
            <person name="Farag S."/>
            <person name="Shank E.A."/>
            <person name="Bowers A."/>
        </authorList>
    </citation>
    <scope>NUCLEOTIDE SEQUENCE [LARGE SCALE GENOMIC DNA]</scope>
    <source>
        <strain evidence="2 3">AFS092012</strain>
    </source>
</reference>
<gene>
    <name evidence="2" type="ORF">CON65_23595</name>
</gene>
<dbReference type="Pfam" id="PF14184">
    <property type="entry name" value="YrvL"/>
    <property type="match status" value="1"/>
</dbReference>
<dbReference type="AlphaFoldDB" id="A0AA91V7Y4"/>
<name>A0AA91V7Y4_9BACI</name>
<feature type="transmembrane region" description="Helical" evidence="1">
    <location>
        <begin position="71"/>
        <end position="92"/>
    </location>
</feature>
<accession>A0AA91V7Y4</accession>
<organism evidence="2 3">
    <name type="scientific">Bacillus pseudomycoides</name>
    <dbReference type="NCBI Taxonomy" id="64104"/>
    <lineage>
        <taxon>Bacteria</taxon>
        <taxon>Bacillati</taxon>
        <taxon>Bacillota</taxon>
        <taxon>Bacilli</taxon>
        <taxon>Bacillales</taxon>
        <taxon>Bacillaceae</taxon>
        <taxon>Bacillus</taxon>
        <taxon>Bacillus cereus group</taxon>
    </lineage>
</organism>
<feature type="transmembrane region" description="Helical" evidence="1">
    <location>
        <begin position="98"/>
        <end position="119"/>
    </location>
</feature>
<dbReference type="InterPro" id="IPR025912">
    <property type="entry name" value="YrvL"/>
</dbReference>
<keyword evidence="1" id="KW-1133">Transmembrane helix</keyword>
<evidence type="ECO:0008006" key="4">
    <source>
        <dbReference type="Google" id="ProtNLM"/>
    </source>
</evidence>
<dbReference type="EMBL" id="NVOR01000119">
    <property type="protein sequence ID" value="PED80263.1"/>
    <property type="molecule type" value="Genomic_DNA"/>
</dbReference>
<dbReference type="RefSeq" id="WP_097899729.1">
    <property type="nucleotide sequence ID" value="NZ_NVOR01000119.1"/>
</dbReference>
<sequence length="144" mass="16367">MKKFKTIVICTFIVAIILLGIVLFEFVLLRLLGLQYQSFGDLTIFFVIYLFLDVPLSLITDNLPKALKTVGMINSIRGLSFILDMGKAYILITTIDYFMVTIMISWQGTLIFSLISGLIGMKLKKNDTDPPMIDSKKFQELDKK</sequence>
<protein>
    <recommendedName>
        <fullName evidence="4">Regulatory protein YrvL</fullName>
    </recommendedName>
</protein>
<feature type="transmembrane region" description="Helical" evidence="1">
    <location>
        <begin position="38"/>
        <end position="59"/>
    </location>
</feature>
<keyword evidence="1" id="KW-0812">Transmembrane</keyword>